<dbReference type="InterPro" id="IPR047057">
    <property type="entry name" value="MerR_fam"/>
</dbReference>
<gene>
    <name evidence="3" type="primary">bmrR_1</name>
    <name evidence="3" type="ORF">DSM106044_02163</name>
</gene>
<dbReference type="SUPFAM" id="SSF55136">
    <property type="entry name" value="Probable bacterial effector-binding domain"/>
    <property type="match status" value="1"/>
</dbReference>
<dbReference type="RefSeq" id="WP_138002427.1">
    <property type="nucleotide sequence ID" value="NZ_QGQD01000045.1"/>
</dbReference>
<sequence length="275" mass="31928">MFRIGEFSKLCKTTIKTLRYYNEVGLLKPEYIDDETNYRFYSTRQILELHHIQALRQIGLSIMEIKLIQDGHNMEEILHNRKRELEEELREGRDQISRINFMLSGSEAESMRQYQGIIKEIPECIVYSKRLTIPGYSSYFQIIPGIGAAVQEANPDLKCAIPEYCFCVYLDGEYREKDINIEFCEAVTRFGNEVEGVVFKKMEPVEVASVMHKGSYEKLPNAYAYLFKWVEENGYIAAGNPRESYIDGIWNAEDPGEWLTELQLPVIKDKKGCLS</sequence>
<dbReference type="InterPro" id="IPR000551">
    <property type="entry name" value="MerR-type_HTH_dom"/>
</dbReference>
<dbReference type="PANTHER" id="PTHR30204">
    <property type="entry name" value="REDOX-CYCLING DRUG-SENSING TRANSCRIPTIONAL ACTIVATOR SOXR"/>
    <property type="match status" value="1"/>
</dbReference>
<reference evidence="3 4" key="1">
    <citation type="journal article" date="2019" name="Anaerobe">
        <title>Detection of Robinsoniella peoriensis in multiple bone samples of a trauma patient.</title>
        <authorList>
            <person name="Schrottner P."/>
            <person name="Hartwich K."/>
            <person name="Bunk B."/>
            <person name="Schober I."/>
            <person name="Helbig S."/>
            <person name="Rudolph W.W."/>
            <person name="Gunzer F."/>
        </authorList>
    </citation>
    <scope>NUCLEOTIDE SEQUENCE [LARGE SCALE GENOMIC DNA]</scope>
    <source>
        <strain evidence="3 4">DSM 106044</strain>
    </source>
</reference>
<keyword evidence="4" id="KW-1185">Reference proteome</keyword>
<organism evidence="3 4">
    <name type="scientific">Robinsoniella peoriensis</name>
    <dbReference type="NCBI Taxonomy" id="180332"/>
    <lineage>
        <taxon>Bacteria</taxon>
        <taxon>Bacillati</taxon>
        <taxon>Bacillota</taxon>
        <taxon>Clostridia</taxon>
        <taxon>Lachnospirales</taxon>
        <taxon>Lachnospiraceae</taxon>
        <taxon>Robinsoniella</taxon>
    </lineage>
</organism>
<dbReference type="GO" id="GO:0003700">
    <property type="term" value="F:DNA-binding transcription factor activity"/>
    <property type="evidence" value="ECO:0007669"/>
    <property type="project" value="InterPro"/>
</dbReference>
<name>A0A4U8Q9T1_9FIRM</name>
<dbReference type="InterPro" id="IPR009061">
    <property type="entry name" value="DNA-bd_dom_put_sf"/>
</dbReference>
<dbReference type="Pfam" id="PF13411">
    <property type="entry name" value="MerR_1"/>
    <property type="match status" value="1"/>
</dbReference>
<dbReference type="EMBL" id="QGQD01000045">
    <property type="protein sequence ID" value="TLD00963.1"/>
    <property type="molecule type" value="Genomic_DNA"/>
</dbReference>
<evidence type="ECO:0000259" key="2">
    <source>
        <dbReference type="PROSITE" id="PS50937"/>
    </source>
</evidence>
<evidence type="ECO:0000256" key="1">
    <source>
        <dbReference type="ARBA" id="ARBA00023125"/>
    </source>
</evidence>
<dbReference type="STRING" id="180332.GCA_000797495_03932"/>
<proteinExistence type="predicted"/>
<dbReference type="InterPro" id="IPR029442">
    <property type="entry name" value="GyrI-like"/>
</dbReference>
<dbReference type="Gene3D" id="3.20.80.10">
    <property type="entry name" value="Regulatory factor, effector binding domain"/>
    <property type="match status" value="1"/>
</dbReference>
<dbReference type="Pfam" id="PF06445">
    <property type="entry name" value="GyrI-like"/>
    <property type="match status" value="1"/>
</dbReference>
<dbReference type="PANTHER" id="PTHR30204:SF97">
    <property type="entry name" value="MERR FAMILY REGULATORY PROTEIN"/>
    <property type="match status" value="1"/>
</dbReference>
<feature type="domain" description="HTH merR-type" evidence="2">
    <location>
        <begin position="1"/>
        <end position="71"/>
    </location>
</feature>
<dbReference type="SMART" id="SM00422">
    <property type="entry name" value="HTH_MERR"/>
    <property type="match status" value="1"/>
</dbReference>
<dbReference type="Gene3D" id="1.10.1660.10">
    <property type="match status" value="1"/>
</dbReference>
<dbReference type="Proteomes" id="UP000306509">
    <property type="component" value="Unassembled WGS sequence"/>
</dbReference>
<dbReference type="GO" id="GO:0003677">
    <property type="term" value="F:DNA binding"/>
    <property type="evidence" value="ECO:0007669"/>
    <property type="project" value="UniProtKB-KW"/>
</dbReference>
<comment type="caution">
    <text evidence="3">The sequence shown here is derived from an EMBL/GenBank/DDBJ whole genome shotgun (WGS) entry which is preliminary data.</text>
</comment>
<dbReference type="PROSITE" id="PS50937">
    <property type="entry name" value="HTH_MERR_2"/>
    <property type="match status" value="1"/>
</dbReference>
<evidence type="ECO:0000313" key="4">
    <source>
        <dbReference type="Proteomes" id="UP000306509"/>
    </source>
</evidence>
<dbReference type="SUPFAM" id="SSF46955">
    <property type="entry name" value="Putative DNA-binding domain"/>
    <property type="match status" value="1"/>
</dbReference>
<protein>
    <submittedName>
        <fullName evidence="3">Multidrug-efflux transporter 1 regulator</fullName>
    </submittedName>
</protein>
<keyword evidence="1" id="KW-0238">DNA-binding</keyword>
<evidence type="ECO:0000313" key="3">
    <source>
        <dbReference type="EMBL" id="TLD00963.1"/>
    </source>
</evidence>
<dbReference type="AlphaFoldDB" id="A0A4U8Q9T1"/>
<dbReference type="InterPro" id="IPR011256">
    <property type="entry name" value="Reg_factor_effector_dom_sf"/>
</dbReference>
<dbReference type="CDD" id="cd01107">
    <property type="entry name" value="HTH_BmrR"/>
    <property type="match status" value="1"/>
</dbReference>
<accession>A0A4U8Q9T1</accession>
<dbReference type="SMART" id="SM00871">
    <property type="entry name" value="AraC_E_bind"/>
    <property type="match status" value="1"/>
</dbReference>
<dbReference type="InterPro" id="IPR010499">
    <property type="entry name" value="AraC_E-bd"/>
</dbReference>